<feature type="transmembrane region" description="Helical" evidence="6">
    <location>
        <begin position="254"/>
        <end position="276"/>
    </location>
</feature>
<feature type="transmembrane region" description="Helical" evidence="6">
    <location>
        <begin position="193"/>
        <end position="212"/>
    </location>
</feature>
<dbReference type="GO" id="GO:0005886">
    <property type="term" value="C:plasma membrane"/>
    <property type="evidence" value="ECO:0007669"/>
    <property type="project" value="InterPro"/>
</dbReference>
<accession>A0A0D6LWZ6</accession>
<feature type="transmembrane region" description="Helical" evidence="6">
    <location>
        <begin position="21"/>
        <end position="40"/>
    </location>
</feature>
<evidence type="ECO:0000256" key="4">
    <source>
        <dbReference type="ARBA" id="ARBA00022989"/>
    </source>
</evidence>
<dbReference type="InterPro" id="IPR024041">
    <property type="entry name" value="NH4_transpt_AmtB-like_dom"/>
</dbReference>
<dbReference type="Proteomes" id="UP000054495">
    <property type="component" value="Unassembled WGS sequence"/>
</dbReference>
<dbReference type="InterPro" id="IPR029020">
    <property type="entry name" value="Ammonium/urea_transptr"/>
</dbReference>
<evidence type="ECO:0000256" key="6">
    <source>
        <dbReference type="SAM" id="Phobius"/>
    </source>
</evidence>
<feature type="transmembrane region" description="Helical" evidence="6">
    <location>
        <begin position="320"/>
        <end position="339"/>
    </location>
</feature>
<keyword evidence="9" id="KW-1185">Reference proteome</keyword>
<dbReference type="InterPro" id="IPR002229">
    <property type="entry name" value="RhesusRHD"/>
</dbReference>
<evidence type="ECO:0000256" key="1">
    <source>
        <dbReference type="ARBA" id="ARBA00004141"/>
    </source>
</evidence>
<comment type="subcellular location">
    <subcellularLocation>
        <location evidence="1">Membrane</location>
        <topology evidence="1">Multi-pass membrane protein</topology>
    </subcellularLocation>
</comment>
<dbReference type="PANTHER" id="PTHR11730">
    <property type="entry name" value="AMMONIUM TRANSPORTER"/>
    <property type="match status" value="1"/>
</dbReference>
<feature type="transmembrane region" description="Helical" evidence="6">
    <location>
        <begin position="386"/>
        <end position="406"/>
    </location>
</feature>
<gene>
    <name evidence="8" type="ORF">ANCCEY_05156</name>
</gene>
<feature type="transmembrane region" description="Helical" evidence="6">
    <location>
        <begin position="92"/>
        <end position="109"/>
    </location>
</feature>
<feature type="transmembrane region" description="Helical" evidence="6">
    <location>
        <begin position="60"/>
        <end position="80"/>
    </location>
</feature>
<protein>
    <submittedName>
        <fullName evidence="8">Ammonium transporter</fullName>
    </submittedName>
</protein>
<keyword evidence="5 6" id="KW-0472">Membrane</keyword>
<dbReference type="GO" id="GO:0008519">
    <property type="term" value="F:ammonium channel activity"/>
    <property type="evidence" value="ECO:0007669"/>
    <property type="project" value="InterPro"/>
</dbReference>
<reference evidence="8 9" key="1">
    <citation type="submission" date="2013-05" db="EMBL/GenBank/DDBJ databases">
        <title>Draft genome of the parasitic nematode Anyclostoma ceylanicum.</title>
        <authorList>
            <person name="Mitreva M."/>
        </authorList>
    </citation>
    <scope>NUCLEOTIDE SEQUENCE [LARGE SCALE GENOMIC DNA]</scope>
</reference>
<evidence type="ECO:0000256" key="3">
    <source>
        <dbReference type="ARBA" id="ARBA00022692"/>
    </source>
</evidence>
<feature type="transmembrane region" description="Helical" evidence="6">
    <location>
        <begin position="167"/>
        <end position="186"/>
    </location>
</feature>
<organism evidence="8 9">
    <name type="scientific">Ancylostoma ceylanicum</name>
    <dbReference type="NCBI Taxonomy" id="53326"/>
    <lineage>
        <taxon>Eukaryota</taxon>
        <taxon>Metazoa</taxon>
        <taxon>Ecdysozoa</taxon>
        <taxon>Nematoda</taxon>
        <taxon>Chromadorea</taxon>
        <taxon>Rhabditida</taxon>
        <taxon>Rhabditina</taxon>
        <taxon>Rhabditomorpha</taxon>
        <taxon>Strongyloidea</taxon>
        <taxon>Ancylostomatidae</taxon>
        <taxon>Ancylostomatinae</taxon>
        <taxon>Ancylostoma</taxon>
    </lineage>
</organism>
<dbReference type="EMBL" id="KE124889">
    <property type="protein sequence ID" value="EPB75728.1"/>
    <property type="molecule type" value="Genomic_DNA"/>
</dbReference>
<comment type="similarity">
    <text evidence="2">Belongs to the ammonium transporter (TC 2.A.49) family. Rh subfamily.</text>
</comment>
<evidence type="ECO:0000313" key="9">
    <source>
        <dbReference type="Proteomes" id="UP000054495"/>
    </source>
</evidence>
<name>A0A0D6LWZ6_9BILA</name>
<dbReference type="AlphaFoldDB" id="A0A0D6LWZ6"/>
<feature type="transmembrane region" description="Helical" evidence="6">
    <location>
        <begin position="426"/>
        <end position="451"/>
    </location>
</feature>
<evidence type="ECO:0000256" key="2">
    <source>
        <dbReference type="ARBA" id="ARBA00011036"/>
    </source>
</evidence>
<feature type="transmembrane region" description="Helical" evidence="6">
    <location>
        <begin position="288"/>
        <end position="308"/>
    </location>
</feature>
<sequence length="503" mass="55323">MDRENSDPRMASAFQKHQFTILLTLFQIVFMILFGLFGKYDTATMPEGSEDSLPMAVKYPLFQDTHVMIFIGFGFLMTFLKRYGFSAISINMLLACFTIEWGMIVRGMLGHEFAHEGKFTIGLEQAKRLLSPMSLTVACHRRKISKYGIEYRIASPSVEKFHISVKLLTSDFAAAVVLISMGAMLGKLSPVQYLIMALIETPVAIFIEHTVVHTFHVNDVGGSIVVHAFGAYFGLACSKAFGDKSQREHENEGSIYHSDIYAMIGAIFLWVFWPSFNAGVAEPADARQRAVCNTFLSLVACTITTFIVSQATDHHKKFDMVHIANSTLAGGVAIGTTANVVLNPLHAMCVGVVAGALSVIGYKYITPVLNNKVGAHDTCGVHNLHGMPGVLAGLVSVVFVLIYEPASYGKSLTVIYPAWNSASSQAVNQLIGVGLVLVSSLISGMVTGFILKLKLFNQVREKELYADGDYFETPADYDFNTRIVSRIDRVEINEHTQLTQKEI</sequence>
<feature type="transmembrane region" description="Helical" evidence="6">
    <location>
        <begin position="345"/>
        <end position="365"/>
    </location>
</feature>
<dbReference type="PANTHER" id="PTHR11730:SF60">
    <property type="entry name" value="RH50, ISOFORM D"/>
    <property type="match status" value="1"/>
</dbReference>
<evidence type="ECO:0000256" key="5">
    <source>
        <dbReference type="ARBA" id="ARBA00023136"/>
    </source>
</evidence>
<feature type="domain" description="Ammonium transporter AmtB-like" evidence="7">
    <location>
        <begin position="167"/>
        <end position="456"/>
    </location>
</feature>
<keyword evidence="4 6" id="KW-1133">Transmembrane helix</keyword>
<dbReference type="GO" id="GO:0097272">
    <property type="term" value="P:ammonium homeostasis"/>
    <property type="evidence" value="ECO:0007669"/>
    <property type="project" value="TreeGrafter"/>
</dbReference>
<feature type="domain" description="Ammonium transporter AmtB-like" evidence="7">
    <location>
        <begin position="30"/>
        <end position="124"/>
    </location>
</feature>
<dbReference type="PRINTS" id="PR00342">
    <property type="entry name" value="RHESUSRHD"/>
</dbReference>
<dbReference type="Pfam" id="PF00909">
    <property type="entry name" value="Ammonium_transp"/>
    <property type="match status" value="2"/>
</dbReference>
<keyword evidence="3 6" id="KW-0812">Transmembrane</keyword>
<dbReference type="SUPFAM" id="SSF111352">
    <property type="entry name" value="Ammonium transporter"/>
    <property type="match status" value="1"/>
</dbReference>
<evidence type="ECO:0000259" key="7">
    <source>
        <dbReference type="Pfam" id="PF00909"/>
    </source>
</evidence>
<feature type="transmembrane region" description="Helical" evidence="6">
    <location>
        <begin position="224"/>
        <end position="242"/>
    </location>
</feature>
<proteinExistence type="inferred from homology"/>
<dbReference type="Gene3D" id="1.10.3430.10">
    <property type="entry name" value="Ammonium transporter AmtB like domains"/>
    <property type="match status" value="1"/>
</dbReference>
<evidence type="ECO:0000313" key="8">
    <source>
        <dbReference type="EMBL" id="EPB75728.1"/>
    </source>
</evidence>